<organism evidence="5 6">
    <name type="scientific">Acinetobacter seifertii</name>
    <dbReference type="NCBI Taxonomy" id="1530123"/>
    <lineage>
        <taxon>Bacteria</taxon>
        <taxon>Pseudomonadati</taxon>
        <taxon>Pseudomonadota</taxon>
        <taxon>Gammaproteobacteria</taxon>
        <taxon>Moraxellales</taxon>
        <taxon>Moraxellaceae</taxon>
        <taxon>Acinetobacter</taxon>
        <taxon>Acinetobacter calcoaceticus/baumannii complex</taxon>
    </lineage>
</organism>
<dbReference type="Pfam" id="PF00743">
    <property type="entry name" value="FMO-like"/>
    <property type="match status" value="1"/>
</dbReference>
<dbReference type="GO" id="GO:0004499">
    <property type="term" value="F:N,N-dimethylaniline monooxygenase activity"/>
    <property type="evidence" value="ECO:0007669"/>
    <property type="project" value="InterPro"/>
</dbReference>
<gene>
    <name evidence="5" type="ORF">IC779_15390</name>
</gene>
<evidence type="ECO:0000256" key="2">
    <source>
        <dbReference type="ARBA" id="ARBA00022827"/>
    </source>
</evidence>
<reference evidence="6" key="2">
    <citation type="submission" date="2020-10" db="EMBL/GenBank/DDBJ databases">
        <title>Clinical and molecular characterization of Acinetobacter seifertii in Taiwan.</title>
        <authorList>
            <person name="Li L.-H."/>
            <person name="Yang Y.-S."/>
            <person name="Sun J.-R."/>
            <person name="Huang T.-W."/>
            <person name="Huang W.-C."/>
            <person name="Wang Y.-C."/>
            <person name="Kuo T.-H."/>
            <person name="Kuo S.-C."/>
            <person name="Chen T.-L."/>
        </authorList>
    </citation>
    <scope>NUCLEOTIDE SEQUENCE [LARGE SCALE GENOMIC DNA]</scope>
    <source>
        <strain evidence="6">AS42</strain>
    </source>
</reference>
<keyword evidence="1" id="KW-0285">Flavoprotein</keyword>
<evidence type="ECO:0000313" key="5">
    <source>
        <dbReference type="EMBL" id="QOD72451.1"/>
    </source>
</evidence>
<evidence type="ECO:0000256" key="1">
    <source>
        <dbReference type="ARBA" id="ARBA00022630"/>
    </source>
</evidence>
<keyword evidence="4" id="KW-0560">Oxidoreductase</keyword>
<dbReference type="GO" id="GO:0050660">
    <property type="term" value="F:flavin adenine dinucleotide binding"/>
    <property type="evidence" value="ECO:0007669"/>
    <property type="project" value="InterPro"/>
</dbReference>
<keyword evidence="3" id="KW-0521">NADP</keyword>
<evidence type="ECO:0000256" key="4">
    <source>
        <dbReference type="ARBA" id="ARBA00023002"/>
    </source>
</evidence>
<dbReference type="InterPro" id="IPR020946">
    <property type="entry name" value="Flavin_mOase-like"/>
</dbReference>
<dbReference type="PANTHER" id="PTHR43098:SF5">
    <property type="entry name" value="DUAL-FUNCTIONAL MONOOXYGENASE_METHYLTRANSFERASE PSOF"/>
    <property type="match status" value="1"/>
</dbReference>
<dbReference type="AlphaFoldDB" id="A0A7H2W781"/>
<dbReference type="EMBL" id="CP061828">
    <property type="protein sequence ID" value="QOD72451.1"/>
    <property type="molecule type" value="Genomic_DNA"/>
</dbReference>
<sequence>MEIIMSQKMDFDAIVIGGGFGGLYAVKKLRDELELKVQAFDKATDVAGTWYWNRYPGALSDTETHLYCYSWDKELLQSLEIKKKYVQGPDVRKYLQQVAEKHDLKKSYQFNTAVQSAHYNEADALWEVTTEYGDKYTARFLITALGLLSAPNLPNIKGINQFKGELHHTSRWPDDVSFEGKRVGVIGTGSTGVQVITAVAPLAKHLTVFQRSAQYSVPIGNDPLSEEDVKKIKDNYDKIWDGVWNSALAFGLNESTVPAMSVSAEERKAVFEKAWQTGGGFRFMFETFGDIATNMEANIEAQNFIKGKIAEIVKDPAIAQKLMPQDLYAKRPLCDSGYYNTFNRDNVRLEDVKANPIVEITENGVKLENGDFVELDMLICATGFDAVDGNYVRMDIQGKNGLAMKDYWKEGPSSYMGVTVNNYPNMFMVLGPNGPFTNLPPSIESQVEWISDTIQYTVENNVESIEATKEAEEQWTQTCANIAEMTLFPKAQSWIFGANIPGKKNTVYFYLGGLKEYRSALANCKNHAYEGFDIQLQRSDIKQPANA</sequence>
<dbReference type="PANTHER" id="PTHR43098">
    <property type="entry name" value="L-ORNITHINE N(5)-MONOOXYGENASE-RELATED"/>
    <property type="match status" value="1"/>
</dbReference>
<dbReference type="SUPFAM" id="SSF51905">
    <property type="entry name" value="FAD/NAD(P)-binding domain"/>
    <property type="match status" value="2"/>
</dbReference>
<dbReference type="GO" id="GO:0050661">
    <property type="term" value="F:NADP binding"/>
    <property type="evidence" value="ECO:0007669"/>
    <property type="project" value="InterPro"/>
</dbReference>
<dbReference type="Proteomes" id="UP000516672">
    <property type="component" value="Chromosome"/>
</dbReference>
<dbReference type="Gene3D" id="3.50.50.60">
    <property type="entry name" value="FAD/NAD(P)-binding domain"/>
    <property type="match status" value="2"/>
</dbReference>
<keyword evidence="2" id="KW-0274">FAD</keyword>
<dbReference type="InterPro" id="IPR036188">
    <property type="entry name" value="FAD/NAD-bd_sf"/>
</dbReference>
<proteinExistence type="predicted"/>
<evidence type="ECO:0000313" key="6">
    <source>
        <dbReference type="Proteomes" id="UP000516672"/>
    </source>
</evidence>
<name>A0A7H2W781_9GAMM</name>
<reference evidence="5 6" key="1">
    <citation type="submission" date="2020-09" db="EMBL/GenBank/DDBJ databases">
        <authorList>
            <person name="Chen F.-J."/>
            <person name="Lee Y.-T."/>
        </authorList>
    </citation>
    <scope>NUCLEOTIDE SEQUENCE [LARGE SCALE GENOMIC DNA]</scope>
    <source>
        <strain evidence="5 6">AS42</strain>
    </source>
</reference>
<evidence type="ECO:0000256" key="3">
    <source>
        <dbReference type="ARBA" id="ARBA00022857"/>
    </source>
</evidence>
<dbReference type="InterPro" id="IPR050775">
    <property type="entry name" value="FAD-binding_Monooxygenases"/>
</dbReference>
<accession>A0A7H2W781</accession>
<protein>
    <submittedName>
        <fullName evidence="5">NAD(P)/FAD-dependent oxidoreductase</fullName>
    </submittedName>
</protein>